<keyword evidence="1" id="KW-0472">Membrane</keyword>
<keyword evidence="1" id="KW-0812">Transmembrane</keyword>
<dbReference type="EMBL" id="FUWP01000037">
    <property type="protein sequence ID" value="SKA57001.1"/>
    <property type="molecule type" value="Genomic_DNA"/>
</dbReference>
<protein>
    <recommendedName>
        <fullName evidence="4">Peptidyl-prolyl cis-trans isomerase</fullName>
    </recommendedName>
</protein>
<evidence type="ECO:0000313" key="3">
    <source>
        <dbReference type="Proteomes" id="UP000191116"/>
    </source>
</evidence>
<dbReference type="AlphaFoldDB" id="A0A1T4UX86"/>
<reference evidence="2 3" key="1">
    <citation type="submission" date="2017-02" db="EMBL/GenBank/DDBJ databases">
        <authorList>
            <person name="Peterson S.W."/>
        </authorList>
    </citation>
    <scope>NUCLEOTIDE SEQUENCE [LARGE SCALE GENOMIC DNA]</scope>
    <source>
        <strain evidence="2 3">CECT 9189</strain>
    </source>
</reference>
<feature type="transmembrane region" description="Helical" evidence="1">
    <location>
        <begin position="31"/>
        <end position="49"/>
    </location>
</feature>
<dbReference type="Proteomes" id="UP000191116">
    <property type="component" value="Unassembled WGS sequence"/>
</dbReference>
<evidence type="ECO:0000313" key="2">
    <source>
        <dbReference type="EMBL" id="SKA57001.1"/>
    </source>
</evidence>
<keyword evidence="1" id="KW-1133">Transmembrane helix</keyword>
<accession>A0A1T4UX86</accession>
<sequence>MYAYAAFNIKRLNNMLNTTLYWLKKFIKDPFSHFLIAGGILFICYSYYYSNTASTNEVVITPSQISQQKRDDITYFGSPPSHKMLNSDINQAILQQILSQQALKLGLEKGDPNLNAMLMQRFISYTTQIAKINAANTTLLHRYYLAHRQNYRYPDMYSLCYHFLSPQEQAHSKQTPTSQQCLSHITKQDLLSKLGSSIITTLNTITPRTWSTPINTPFGPITVKLIQYKKAGILNFNDAKSLLTADYTNAVIHTKIADVIKKYRIQLPANAGIVVTTKTLLKNV</sequence>
<name>A0A1T4UX86_9GAMM</name>
<proteinExistence type="predicted"/>
<gene>
    <name evidence="2" type="ORF">CZ814_03813</name>
</gene>
<organism evidence="2 3">
    <name type="scientific">Photobacterium toruni</name>
    <dbReference type="NCBI Taxonomy" id="1935446"/>
    <lineage>
        <taxon>Bacteria</taxon>
        <taxon>Pseudomonadati</taxon>
        <taxon>Pseudomonadota</taxon>
        <taxon>Gammaproteobacteria</taxon>
        <taxon>Vibrionales</taxon>
        <taxon>Vibrionaceae</taxon>
        <taxon>Photobacterium</taxon>
    </lineage>
</organism>
<evidence type="ECO:0000256" key="1">
    <source>
        <dbReference type="SAM" id="Phobius"/>
    </source>
</evidence>
<evidence type="ECO:0008006" key="4">
    <source>
        <dbReference type="Google" id="ProtNLM"/>
    </source>
</evidence>